<comment type="caution">
    <text evidence="1">The sequence shown here is derived from an EMBL/GenBank/DDBJ whole genome shotgun (WGS) entry which is preliminary data.</text>
</comment>
<evidence type="ECO:0000313" key="2">
    <source>
        <dbReference type="Proteomes" id="UP000018143"/>
    </source>
</evidence>
<accession>T1DWT1</accession>
<sequence length="155" mass="17009">MGGGGKISPSKLLLWYFNQRITMEKLEKLEKVVRKKAIWNKLMGAGLLGLVFIFAGCSQNLARFSVATTSNLPMTDLTKGEYVKGKDCIFTFLWWGFGNTSNRVSGAVAKALEVSAKKGGPSDALVNVDISESSWQFIIGRNCIWAKGQAIELNK</sequence>
<gene>
    <name evidence="1" type="ORF">HFN_0917</name>
</gene>
<organism evidence="1 2">
    <name type="scientific">Helicobacter fennelliae MRY12-0050</name>
    <dbReference type="NCBI Taxonomy" id="1325130"/>
    <lineage>
        <taxon>Bacteria</taxon>
        <taxon>Pseudomonadati</taxon>
        <taxon>Campylobacterota</taxon>
        <taxon>Epsilonproteobacteria</taxon>
        <taxon>Campylobacterales</taxon>
        <taxon>Helicobacteraceae</taxon>
        <taxon>Helicobacter</taxon>
    </lineage>
</organism>
<dbReference type="EMBL" id="BASD01000026">
    <property type="protein sequence ID" value="GAD19677.1"/>
    <property type="molecule type" value="Genomic_DNA"/>
</dbReference>
<protein>
    <submittedName>
        <fullName evidence="1">Uncharacterized protein</fullName>
    </submittedName>
</protein>
<keyword evidence="2" id="KW-1185">Reference proteome</keyword>
<evidence type="ECO:0000313" key="1">
    <source>
        <dbReference type="EMBL" id="GAD19677.1"/>
    </source>
</evidence>
<dbReference type="STRING" id="1325130.HFN_0917"/>
<name>T1DWT1_9HELI</name>
<reference evidence="1 2" key="1">
    <citation type="journal article" date="2013" name="Genome Announc.">
        <title>Draft Genome Sequence of Helicobacter fennelliae Strain MRY12-0050, Isolated from a Bacteremia Patient.</title>
        <authorList>
            <person name="Rimbara E."/>
            <person name="Matsui M."/>
            <person name="Mori S."/>
            <person name="Suzuki S."/>
            <person name="Suzuki M."/>
            <person name="Kim H."/>
            <person name="Sekizuka T."/>
            <person name="Kuroda M."/>
            <person name="Shibayama K."/>
        </authorList>
    </citation>
    <scope>NUCLEOTIDE SEQUENCE [LARGE SCALE GENOMIC DNA]</scope>
    <source>
        <strain evidence="1 2">MRY12-0050</strain>
    </source>
</reference>
<dbReference type="Proteomes" id="UP000018143">
    <property type="component" value="Unassembled WGS sequence"/>
</dbReference>
<proteinExistence type="predicted"/>
<dbReference type="AlphaFoldDB" id="T1DWT1"/>